<evidence type="ECO:0000259" key="6">
    <source>
        <dbReference type="Pfam" id="PF04542"/>
    </source>
</evidence>
<dbReference type="Gene3D" id="1.10.10.10">
    <property type="entry name" value="Winged helix-like DNA-binding domain superfamily/Winged helix DNA-binding domain"/>
    <property type="match status" value="1"/>
</dbReference>
<proteinExistence type="inferred from homology"/>
<accession>A0A949NCW5</accession>
<dbReference type="GO" id="GO:0016987">
    <property type="term" value="F:sigma factor activity"/>
    <property type="evidence" value="ECO:0007669"/>
    <property type="project" value="UniProtKB-KW"/>
</dbReference>
<dbReference type="InterPro" id="IPR039425">
    <property type="entry name" value="RNA_pol_sigma-70-like"/>
</dbReference>
<evidence type="ECO:0000256" key="4">
    <source>
        <dbReference type="ARBA" id="ARBA00023125"/>
    </source>
</evidence>
<evidence type="ECO:0000256" key="1">
    <source>
        <dbReference type="ARBA" id="ARBA00010641"/>
    </source>
</evidence>
<comment type="caution">
    <text evidence="8">The sequence shown here is derived from an EMBL/GenBank/DDBJ whole genome shotgun (WGS) entry which is preliminary data.</text>
</comment>
<protein>
    <submittedName>
        <fullName evidence="8">RNA polymerase sigma factor</fullName>
    </submittedName>
</protein>
<keyword evidence="2" id="KW-0805">Transcription regulation</keyword>
<organism evidence="8 9">
    <name type="scientific">Diplocloster agilis</name>
    <dbReference type="NCBI Taxonomy" id="2850323"/>
    <lineage>
        <taxon>Bacteria</taxon>
        <taxon>Bacillati</taxon>
        <taxon>Bacillota</taxon>
        <taxon>Clostridia</taxon>
        <taxon>Lachnospirales</taxon>
        <taxon>Lachnospiraceae</taxon>
        <taxon>Diplocloster</taxon>
    </lineage>
</organism>
<reference evidence="8" key="1">
    <citation type="submission" date="2021-06" db="EMBL/GenBank/DDBJ databases">
        <title>Description of novel taxa of the family Lachnospiraceae.</title>
        <authorList>
            <person name="Chaplin A.V."/>
            <person name="Sokolova S.R."/>
            <person name="Pikina A.P."/>
            <person name="Korzhanova M."/>
            <person name="Belova V."/>
            <person name="Korostin D."/>
            <person name="Efimov B.A."/>
        </authorList>
    </citation>
    <scope>NUCLEOTIDE SEQUENCE</scope>
    <source>
        <strain evidence="8">ASD5720</strain>
    </source>
</reference>
<dbReference type="AlphaFoldDB" id="A0A949NCW5"/>
<dbReference type="EMBL" id="JAHQCW010000052">
    <property type="protein sequence ID" value="MBU9739187.1"/>
    <property type="molecule type" value="Genomic_DNA"/>
</dbReference>
<dbReference type="GO" id="GO:0006352">
    <property type="term" value="P:DNA-templated transcription initiation"/>
    <property type="evidence" value="ECO:0007669"/>
    <property type="project" value="InterPro"/>
</dbReference>
<feature type="domain" description="RNA polymerase sigma-70 region 2" evidence="6">
    <location>
        <begin position="7"/>
        <end position="66"/>
    </location>
</feature>
<dbReference type="Gene3D" id="1.10.1740.10">
    <property type="match status" value="1"/>
</dbReference>
<dbReference type="SUPFAM" id="SSF88946">
    <property type="entry name" value="Sigma2 domain of RNA polymerase sigma factors"/>
    <property type="match status" value="1"/>
</dbReference>
<dbReference type="Pfam" id="PF08281">
    <property type="entry name" value="Sigma70_r4_2"/>
    <property type="match status" value="1"/>
</dbReference>
<evidence type="ECO:0000256" key="2">
    <source>
        <dbReference type="ARBA" id="ARBA00023015"/>
    </source>
</evidence>
<keyword evidence="4" id="KW-0238">DNA-binding</keyword>
<keyword evidence="5" id="KW-0804">Transcription</keyword>
<keyword evidence="9" id="KW-1185">Reference proteome</keyword>
<sequence>MDLEEQYDKIYRYCYFKLHHRETAEDVTQETFLRFLDSDQYYEKGQGLRYLYTIARNLCIDEFRRRPCVPLPEDAAYPDAENRILTSLSLKTALDELSVEEQELLLLRYANEVPVADLCRIYGLSRFAIYRKTAKALKQLQGKLKKEEFR</sequence>
<dbReference type="InterPro" id="IPR014284">
    <property type="entry name" value="RNA_pol_sigma-70_dom"/>
</dbReference>
<dbReference type="InterPro" id="IPR013324">
    <property type="entry name" value="RNA_pol_sigma_r3/r4-like"/>
</dbReference>
<evidence type="ECO:0000256" key="5">
    <source>
        <dbReference type="ARBA" id="ARBA00023163"/>
    </source>
</evidence>
<evidence type="ECO:0000259" key="7">
    <source>
        <dbReference type="Pfam" id="PF08281"/>
    </source>
</evidence>
<dbReference type="SUPFAM" id="SSF88659">
    <property type="entry name" value="Sigma3 and sigma4 domains of RNA polymerase sigma factors"/>
    <property type="match status" value="1"/>
</dbReference>
<evidence type="ECO:0000256" key="3">
    <source>
        <dbReference type="ARBA" id="ARBA00023082"/>
    </source>
</evidence>
<gene>
    <name evidence="8" type="ORF">KTH89_21850</name>
</gene>
<dbReference type="InterPro" id="IPR013249">
    <property type="entry name" value="RNA_pol_sigma70_r4_t2"/>
</dbReference>
<dbReference type="Proteomes" id="UP000712157">
    <property type="component" value="Unassembled WGS sequence"/>
</dbReference>
<evidence type="ECO:0000313" key="8">
    <source>
        <dbReference type="EMBL" id="MBU9739187.1"/>
    </source>
</evidence>
<dbReference type="PANTHER" id="PTHR43133:SF8">
    <property type="entry name" value="RNA POLYMERASE SIGMA FACTOR HI_1459-RELATED"/>
    <property type="match status" value="1"/>
</dbReference>
<dbReference type="GO" id="GO:0003677">
    <property type="term" value="F:DNA binding"/>
    <property type="evidence" value="ECO:0007669"/>
    <property type="project" value="UniProtKB-KW"/>
</dbReference>
<keyword evidence="3" id="KW-0731">Sigma factor</keyword>
<dbReference type="RefSeq" id="WP_238723092.1">
    <property type="nucleotide sequence ID" value="NZ_JAHQCW010000052.1"/>
</dbReference>
<evidence type="ECO:0000313" key="9">
    <source>
        <dbReference type="Proteomes" id="UP000712157"/>
    </source>
</evidence>
<feature type="domain" description="RNA polymerase sigma factor 70 region 4 type 2" evidence="7">
    <location>
        <begin position="89"/>
        <end position="140"/>
    </location>
</feature>
<comment type="similarity">
    <text evidence="1">Belongs to the sigma-70 factor family. ECF subfamily.</text>
</comment>
<dbReference type="PANTHER" id="PTHR43133">
    <property type="entry name" value="RNA POLYMERASE ECF-TYPE SIGMA FACTO"/>
    <property type="match status" value="1"/>
</dbReference>
<dbReference type="InterPro" id="IPR013325">
    <property type="entry name" value="RNA_pol_sigma_r2"/>
</dbReference>
<dbReference type="NCBIfam" id="TIGR02937">
    <property type="entry name" value="sigma70-ECF"/>
    <property type="match status" value="1"/>
</dbReference>
<name>A0A949NCW5_9FIRM</name>
<dbReference type="InterPro" id="IPR007627">
    <property type="entry name" value="RNA_pol_sigma70_r2"/>
</dbReference>
<dbReference type="InterPro" id="IPR036388">
    <property type="entry name" value="WH-like_DNA-bd_sf"/>
</dbReference>
<dbReference type="Pfam" id="PF04542">
    <property type="entry name" value="Sigma70_r2"/>
    <property type="match status" value="1"/>
</dbReference>